<gene>
    <name evidence="11" type="ORF">VIBR0546_13600</name>
</gene>
<dbReference type="InterPro" id="IPR014777">
    <property type="entry name" value="4pyrrole_Mease_sub1"/>
</dbReference>
<evidence type="ECO:0000256" key="6">
    <source>
        <dbReference type="ARBA" id="ARBA00023244"/>
    </source>
</evidence>
<comment type="similarity">
    <text evidence="1 9">Belongs to the precorrin methyltransferase family.</text>
</comment>
<keyword evidence="5" id="KW-0949">S-adenosyl-L-methionine</keyword>
<dbReference type="InterPro" id="IPR006366">
    <property type="entry name" value="CobA/CysG_C"/>
</dbReference>
<dbReference type="Proteomes" id="UP000004371">
    <property type="component" value="Unassembled WGS sequence"/>
</dbReference>
<dbReference type="OrthoDB" id="9815856at2"/>
<dbReference type="PROSITE" id="PS00840">
    <property type="entry name" value="SUMT_2"/>
    <property type="match status" value="1"/>
</dbReference>
<dbReference type="NCBIfam" id="NF004790">
    <property type="entry name" value="PRK06136.1"/>
    <property type="match status" value="1"/>
</dbReference>
<keyword evidence="3 9" id="KW-0489">Methyltransferase</keyword>
<dbReference type="AlphaFoldDB" id="E8LU41"/>
<dbReference type="Gene3D" id="3.30.950.10">
    <property type="entry name" value="Methyltransferase, Cobalt-precorrin-4 Transmethylase, Domain 2"/>
    <property type="match status" value="1"/>
</dbReference>
<reference evidence="11 12" key="1">
    <citation type="journal article" date="2012" name="Int. J. Syst. Evol. Microbiol.">
        <title>Vibrio caribbeanicus sp. nov., isolated from the marine sponge Scleritoderma cyanea.</title>
        <authorList>
            <person name="Hoffmann M."/>
            <person name="Monday S.R."/>
            <person name="Allard M.W."/>
            <person name="Strain E.A."/>
            <person name="Whittaker P."/>
            <person name="Naum M."/>
            <person name="McCarthy P.J."/>
            <person name="Lopez J.V."/>
            <person name="Fischer M."/>
            <person name="Brown E.W."/>
        </authorList>
    </citation>
    <scope>NUCLEOTIDE SEQUENCE [LARGE SCALE GENOMIC DNA]</scope>
    <source>
        <strain evidence="11 12">LMG 20546</strain>
    </source>
</reference>
<evidence type="ECO:0000256" key="3">
    <source>
        <dbReference type="ARBA" id="ARBA00022603"/>
    </source>
</evidence>
<comment type="pathway">
    <text evidence="8">Cofactor biosynthesis; adenosylcobalamin biosynthesis; precorrin-2 from uroporphyrinogen III: step 1/1.</text>
</comment>
<proteinExistence type="inferred from homology"/>
<dbReference type="InterPro" id="IPR003043">
    <property type="entry name" value="Uropor_MeTrfase_CS"/>
</dbReference>
<dbReference type="Gene3D" id="3.40.1010.10">
    <property type="entry name" value="Cobalt-precorrin-4 Transmethylase, Domain 1"/>
    <property type="match status" value="1"/>
</dbReference>
<dbReference type="PANTHER" id="PTHR45790">
    <property type="entry name" value="SIROHEME SYNTHASE-RELATED"/>
    <property type="match status" value="1"/>
</dbReference>
<evidence type="ECO:0000256" key="2">
    <source>
        <dbReference type="ARBA" id="ARBA00012162"/>
    </source>
</evidence>
<sequence length="294" mass="31947">MKTDQRLKDGSYRNLRSAGFSCHQLSRNDHSSHINCNSASSVKGRVYLVGAGPNDPELLTLKALRVIKRADVIVYDRLVNREILDFAPAHCQQVYVGKRCGQPSLEQQEISRLLVEFAVLGKTVVRLKGGDPFIFGRGGEEALMLAKHNLEYQVIPGITAAIGCAASSFIPLTHRQVARSVTLVTGQVVTGALPAWSQLVNAGQTLVFYMGLEKSDQISTGLMEYGLSGDFPLAIVTHGCSPQQIVHVTSLDQLVSKANELKGVSPALIILGEVVKLRKELQTTVESVISQEEV</sequence>
<dbReference type="UniPathway" id="UPA00262">
    <property type="reaction ID" value="UER00211"/>
</dbReference>
<dbReference type="InterPro" id="IPR014776">
    <property type="entry name" value="4pyrrole_Mease_sub2"/>
</dbReference>
<dbReference type="InterPro" id="IPR050161">
    <property type="entry name" value="Siro_Cobalamin_biosynth"/>
</dbReference>
<evidence type="ECO:0000259" key="10">
    <source>
        <dbReference type="Pfam" id="PF00590"/>
    </source>
</evidence>
<dbReference type="GO" id="GO:0032259">
    <property type="term" value="P:methylation"/>
    <property type="evidence" value="ECO:0007669"/>
    <property type="project" value="UniProtKB-KW"/>
</dbReference>
<dbReference type="PANTHER" id="PTHR45790:SF3">
    <property type="entry name" value="S-ADENOSYL-L-METHIONINE-DEPENDENT UROPORPHYRINOGEN III METHYLTRANSFERASE, CHLOROPLASTIC"/>
    <property type="match status" value="1"/>
</dbReference>
<dbReference type="CDD" id="cd11642">
    <property type="entry name" value="SUMT"/>
    <property type="match status" value="1"/>
</dbReference>
<evidence type="ECO:0000256" key="1">
    <source>
        <dbReference type="ARBA" id="ARBA00005879"/>
    </source>
</evidence>
<evidence type="ECO:0000256" key="7">
    <source>
        <dbReference type="ARBA" id="ARBA00025705"/>
    </source>
</evidence>
<dbReference type="GO" id="GO:0019354">
    <property type="term" value="P:siroheme biosynthetic process"/>
    <property type="evidence" value="ECO:0007669"/>
    <property type="project" value="UniProtKB-UniPathway"/>
</dbReference>
<dbReference type="InterPro" id="IPR035996">
    <property type="entry name" value="4pyrrol_Methylase_sf"/>
</dbReference>
<accession>E8LU41</accession>
<evidence type="ECO:0000256" key="8">
    <source>
        <dbReference type="ARBA" id="ARBA00060548"/>
    </source>
</evidence>
<dbReference type="EMBL" id="AEVS01000061">
    <property type="protein sequence ID" value="EGA65794.1"/>
    <property type="molecule type" value="Genomic_DNA"/>
</dbReference>
<keyword evidence="12" id="KW-1185">Reference proteome</keyword>
<name>E8LU41_9VIBR</name>
<evidence type="ECO:0000256" key="9">
    <source>
        <dbReference type="RuleBase" id="RU003960"/>
    </source>
</evidence>
<dbReference type="SUPFAM" id="SSF53790">
    <property type="entry name" value="Tetrapyrrole methylase"/>
    <property type="match status" value="1"/>
</dbReference>
<evidence type="ECO:0000256" key="5">
    <source>
        <dbReference type="ARBA" id="ARBA00022691"/>
    </source>
</evidence>
<dbReference type="GO" id="GO:0004851">
    <property type="term" value="F:uroporphyrin-III C-methyltransferase activity"/>
    <property type="evidence" value="ECO:0007669"/>
    <property type="project" value="UniProtKB-EC"/>
</dbReference>
<dbReference type="RefSeq" id="WP_006879350.1">
    <property type="nucleotide sequence ID" value="NZ_AEVS01000061.1"/>
</dbReference>
<evidence type="ECO:0000313" key="11">
    <source>
        <dbReference type="EMBL" id="EGA65794.1"/>
    </source>
</evidence>
<comment type="caution">
    <text evidence="11">The sequence shown here is derived from an EMBL/GenBank/DDBJ whole genome shotgun (WGS) entry which is preliminary data.</text>
</comment>
<feature type="domain" description="Tetrapyrrole methylase" evidence="10">
    <location>
        <begin position="45"/>
        <end position="254"/>
    </location>
</feature>
<keyword evidence="6" id="KW-0627">Porphyrin biosynthesis</keyword>
<dbReference type="eggNOG" id="COG0007">
    <property type="taxonomic scope" value="Bacteria"/>
</dbReference>
<protein>
    <recommendedName>
        <fullName evidence="2">uroporphyrinogen-III C-methyltransferase</fullName>
        <ecNumber evidence="2">2.1.1.107</ecNumber>
    </recommendedName>
</protein>
<comment type="pathway">
    <text evidence="7">Porphyrin-containing compound metabolism; siroheme biosynthesis; precorrin-2 from uroporphyrinogen III: step 1/1.</text>
</comment>
<organism evidence="11 12">
    <name type="scientific">Vibrio brasiliensis LMG 20546</name>
    <dbReference type="NCBI Taxonomy" id="945543"/>
    <lineage>
        <taxon>Bacteria</taxon>
        <taxon>Pseudomonadati</taxon>
        <taxon>Pseudomonadota</taxon>
        <taxon>Gammaproteobacteria</taxon>
        <taxon>Vibrionales</taxon>
        <taxon>Vibrionaceae</taxon>
        <taxon>Vibrio</taxon>
        <taxon>Vibrio oreintalis group</taxon>
    </lineage>
</organism>
<keyword evidence="4 9" id="KW-0808">Transferase</keyword>
<evidence type="ECO:0000313" key="12">
    <source>
        <dbReference type="Proteomes" id="UP000004371"/>
    </source>
</evidence>
<evidence type="ECO:0000256" key="4">
    <source>
        <dbReference type="ARBA" id="ARBA00022679"/>
    </source>
</evidence>
<dbReference type="NCBIfam" id="TIGR01469">
    <property type="entry name" value="cobA_cysG_Cterm"/>
    <property type="match status" value="1"/>
</dbReference>
<dbReference type="STRING" id="945543.VIBR0546_13600"/>
<dbReference type="EC" id="2.1.1.107" evidence="2"/>
<dbReference type="Pfam" id="PF00590">
    <property type="entry name" value="TP_methylase"/>
    <property type="match status" value="1"/>
</dbReference>
<dbReference type="InterPro" id="IPR000878">
    <property type="entry name" value="4pyrrol_Mease"/>
</dbReference>
<dbReference type="FunFam" id="3.40.1010.10:FF:000001">
    <property type="entry name" value="Siroheme synthase"/>
    <property type="match status" value="1"/>
</dbReference>